<reference evidence="5 6" key="1">
    <citation type="submission" date="2013-11" db="EMBL/GenBank/DDBJ databases">
        <title>Genomic analysis of Pelistega sp. HM-7.</title>
        <authorList>
            <person name="Kumbhare S.V."/>
            <person name="Shetty S.A."/>
            <person name="Sharma O."/>
            <person name="Dhotre D.P."/>
        </authorList>
    </citation>
    <scope>NUCLEOTIDE SEQUENCE [LARGE SCALE GENOMIC DNA]</scope>
    <source>
        <strain evidence="5 6">HM-7</strain>
    </source>
</reference>
<sequence length="322" mass="36257">MIGYKIILQPKTAFGTPLVGDTLFGQLCWALRERFGIEYLQRSLAGYTQGNPFMIVSDAMPEGYVPLPHLPSLYWSEGEERDRKKLKKLQWLPEQALSRPSEQWQNYAKSDKHISVNYDLMSKHMQMHNTINRQTHTTSAGNQFAPYSNYQLWFAPESKWQVFVLLDNSTLPIEQLQQALNDIGQMGYGRDATVGLGKFDIVSCEETPLFNQTGNAVFTLARACPQGLPFDSAFSFYQTETRFGRHGNVEAIKGNPFKKPILMAKTGAVFSTNTTRYVGQGIGKISMSQIEAVHQGYAPVISFAMNTKRLEILSCTVSTETL</sequence>
<dbReference type="GO" id="GO:0051607">
    <property type="term" value="P:defense response to virus"/>
    <property type="evidence" value="ECO:0007669"/>
    <property type="project" value="UniProtKB-KW"/>
</dbReference>
<dbReference type="OrthoDB" id="9790529at2"/>
<comment type="caution">
    <text evidence="5">The sequence shown here is derived from an EMBL/GenBank/DDBJ whole genome shotgun (WGS) entry which is preliminary data.</text>
</comment>
<evidence type="ECO:0000313" key="5">
    <source>
        <dbReference type="EMBL" id="ETD67318.1"/>
    </source>
</evidence>
<name>V8FUB6_9BURK</name>
<keyword evidence="6" id="KW-1185">Reference proteome</keyword>
<protein>
    <recommendedName>
        <fullName evidence="2">CRISPR system Cms protein Csm4</fullName>
    </recommendedName>
</protein>
<dbReference type="AlphaFoldDB" id="V8FUB6"/>
<evidence type="ECO:0000256" key="2">
    <source>
        <dbReference type="ARBA" id="ARBA00016109"/>
    </source>
</evidence>
<organism evidence="5 6">
    <name type="scientific">Pelistega indica</name>
    <dbReference type="NCBI Taxonomy" id="1414851"/>
    <lineage>
        <taxon>Bacteria</taxon>
        <taxon>Pseudomonadati</taxon>
        <taxon>Pseudomonadota</taxon>
        <taxon>Betaproteobacteria</taxon>
        <taxon>Burkholderiales</taxon>
        <taxon>Alcaligenaceae</taxon>
        <taxon>Pelistega</taxon>
    </lineage>
</organism>
<evidence type="ECO:0000313" key="6">
    <source>
        <dbReference type="Proteomes" id="UP000018766"/>
    </source>
</evidence>
<accession>V8FUB6</accession>
<dbReference type="RefSeq" id="WP_023952945.1">
    <property type="nucleotide sequence ID" value="NZ_AYSV01000123.1"/>
</dbReference>
<dbReference type="NCBIfam" id="TIGR01903">
    <property type="entry name" value="cas5_csm4"/>
    <property type="match status" value="1"/>
</dbReference>
<dbReference type="Proteomes" id="UP000018766">
    <property type="component" value="Unassembled WGS sequence"/>
</dbReference>
<evidence type="ECO:0000256" key="3">
    <source>
        <dbReference type="ARBA" id="ARBA00022884"/>
    </source>
</evidence>
<evidence type="ECO:0000256" key="4">
    <source>
        <dbReference type="ARBA" id="ARBA00023118"/>
    </source>
</evidence>
<proteinExistence type="inferred from homology"/>
<dbReference type="PATRIC" id="fig|1414851.3.peg.2405"/>
<keyword evidence="3" id="KW-0694">RNA-binding</keyword>
<dbReference type="GO" id="GO:0003723">
    <property type="term" value="F:RNA binding"/>
    <property type="evidence" value="ECO:0007669"/>
    <property type="project" value="UniProtKB-KW"/>
</dbReference>
<dbReference type="EMBL" id="AYSV01000123">
    <property type="protein sequence ID" value="ETD67318.1"/>
    <property type="molecule type" value="Genomic_DNA"/>
</dbReference>
<keyword evidence="4" id="KW-0051">Antiviral defense</keyword>
<comment type="similarity">
    <text evidence="1">Belongs to the CRISPR-associated Csm4 family.</text>
</comment>
<gene>
    <name evidence="5" type="ORF">V757_11525</name>
</gene>
<evidence type="ECO:0000256" key="1">
    <source>
        <dbReference type="ARBA" id="ARBA00005772"/>
    </source>
</evidence>
<dbReference type="InterPro" id="IPR005510">
    <property type="entry name" value="Csm4"/>
</dbReference>